<evidence type="ECO:0000256" key="1">
    <source>
        <dbReference type="SAM" id="Coils"/>
    </source>
</evidence>
<organism evidence="5 6">
    <name type="scientific">Thalassotalea euphylliae</name>
    <dbReference type="NCBI Taxonomy" id="1655234"/>
    <lineage>
        <taxon>Bacteria</taxon>
        <taxon>Pseudomonadati</taxon>
        <taxon>Pseudomonadota</taxon>
        <taxon>Gammaproteobacteria</taxon>
        <taxon>Alteromonadales</taxon>
        <taxon>Colwelliaceae</taxon>
        <taxon>Thalassotalea</taxon>
    </lineage>
</organism>
<evidence type="ECO:0000256" key="3">
    <source>
        <dbReference type="SAM" id="Phobius"/>
    </source>
</evidence>
<feature type="compositionally biased region" description="Acidic residues" evidence="2">
    <location>
        <begin position="543"/>
        <end position="557"/>
    </location>
</feature>
<evidence type="ECO:0000313" key="5">
    <source>
        <dbReference type="EMBL" id="REL27633.1"/>
    </source>
</evidence>
<reference evidence="5 6" key="1">
    <citation type="submission" date="2018-08" db="EMBL/GenBank/DDBJ databases">
        <title>Thalassotalea euphylliae genome.</title>
        <authorList>
            <person name="Summers S."/>
            <person name="Rice S.A."/>
            <person name="Freckelton M.L."/>
            <person name="Nedved B.T."/>
            <person name="Hadfield M.G."/>
        </authorList>
    </citation>
    <scope>NUCLEOTIDE SEQUENCE [LARGE SCALE GENOMIC DNA]</scope>
    <source>
        <strain evidence="5 6">H1</strain>
    </source>
</reference>
<feature type="compositionally biased region" description="Acidic residues" evidence="2">
    <location>
        <begin position="395"/>
        <end position="412"/>
    </location>
</feature>
<keyword evidence="3" id="KW-0472">Membrane</keyword>
<dbReference type="OrthoDB" id="5298707at2"/>
<feature type="region of interest" description="Disordered" evidence="2">
    <location>
        <begin position="860"/>
        <end position="956"/>
    </location>
</feature>
<evidence type="ECO:0008006" key="7">
    <source>
        <dbReference type="Google" id="ProtNLM"/>
    </source>
</evidence>
<dbReference type="RefSeq" id="WP_116008705.1">
    <property type="nucleotide sequence ID" value="NZ_QUOU01000001.1"/>
</dbReference>
<dbReference type="Proteomes" id="UP000256478">
    <property type="component" value="Unassembled WGS sequence"/>
</dbReference>
<dbReference type="InterPro" id="IPR038440">
    <property type="entry name" value="FimV_C_sf"/>
</dbReference>
<keyword evidence="3" id="KW-0812">Transmembrane</keyword>
<proteinExistence type="predicted"/>
<feature type="compositionally biased region" description="Acidic residues" evidence="2">
    <location>
        <begin position="1043"/>
        <end position="1053"/>
    </location>
</feature>
<feature type="compositionally biased region" description="Acidic residues" evidence="2">
    <location>
        <begin position="660"/>
        <end position="674"/>
    </location>
</feature>
<feature type="transmembrane region" description="Helical" evidence="3">
    <location>
        <begin position="267"/>
        <end position="289"/>
    </location>
</feature>
<dbReference type="EMBL" id="QUOU01000001">
    <property type="protein sequence ID" value="REL27633.1"/>
    <property type="molecule type" value="Genomic_DNA"/>
</dbReference>
<evidence type="ECO:0000256" key="4">
    <source>
        <dbReference type="SAM" id="SignalP"/>
    </source>
</evidence>
<feature type="coiled-coil region" evidence="1">
    <location>
        <begin position="154"/>
        <end position="262"/>
    </location>
</feature>
<dbReference type="Gene3D" id="1.20.58.2200">
    <property type="match status" value="1"/>
</dbReference>
<protein>
    <recommendedName>
        <fullName evidence="7">Pilus assembly protein FimV</fullName>
    </recommendedName>
</protein>
<evidence type="ECO:0000313" key="6">
    <source>
        <dbReference type="Proteomes" id="UP000256478"/>
    </source>
</evidence>
<feature type="region of interest" description="Disordered" evidence="2">
    <location>
        <begin position="395"/>
        <end position="844"/>
    </location>
</feature>
<feature type="chain" id="PRO_5017542617" description="Pilus assembly protein FimV" evidence="4">
    <location>
        <begin position="28"/>
        <end position="1228"/>
    </location>
</feature>
<dbReference type="InterPro" id="IPR020012">
    <property type="entry name" value="LysM_FimV"/>
</dbReference>
<feature type="compositionally biased region" description="Acidic residues" evidence="2">
    <location>
        <begin position="915"/>
        <end position="927"/>
    </location>
</feature>
<keyword evidence="3" id="KW-1133">Transmembrane helix</keyword>
<feature type="compositionally biased region" description="Acidic residues" evidence="2">
    <location>
        <begin position="935"/>
        <end position="947"/>
    </location>
</feature>
<feature type="compositionally biased region" description="Acidic residues" evidence="2">
    <location>
        <begin position="625"/>
        <end position="639"/>
    </location>
</feature>
<feature type="compositionally biased region" description="Polar residues" evidence="2">
    <location>
        <begin position="755"/>
        <end position="764"/>
    </location>
</feature>
<dbReference type="AlphaFoldDB" id="A0A3E0TT37"/>
<sequence>MLRLLSLCLLQVLIVGLLLATTPSVSAQDTGIRIRGPKSTDVFPHDRYGPITSSDTLWKIALAIRPDPSVTVYQVMQALYEMNPNAFADNNRNHLINGQYLLVPPIEKIRLIDPYVAKNSAVSDDKKWQGKVAKKAEPVVPVKPEELVVKKKDLDAAKGEINQQLQTYDTEQRQKLDTIQRDVLDSIDGLQAILQENEALRQRLANFNDQLTLMQGEVAKGQEVKAQMDSMLELQKELLAKAEERERQLLLEKQQAELAQQNWMSSLWFKVLMGTLPALLIAGVIAFFIGRKKQEKQQPAQEMTLEKPAPAAEAPVAQAASETLDEELSLDGELSLDDELSIDLTESEEDESDDLFADTIDDLGDELLDDDLSDEVIHLDDELDELDDLEDISLDDDLEKAEEESEPLEGGELDQSMLDDLLSGGDDSEKASMESEEPELLEGGQLDQGDLDDLLSGLGSDDSDDVALAQEDDDTLPDGELGQDDLDALLAGASDEKEIPDGADVTDPDDIDALLASAGGETEPAPEPATEPEPEPESKAADDIPDGADVTDPDDIDALLASVGGDSTPEPATEPEPEPESKAADDIPDGADVTDPDDIDALLASVGGDSAPEPEPEPESKAADDIPDGADVTDPDDIDALLASVGGDSAPEPESKAADEIPDGADVTDPDDIDALLASVGGDSAPEPESKAADDIPDGADVTDPDDIDALLASVGGEAEPKPAPEPQNSAADDIPDGADVTDPDDIDALLASINGESLQQETSVVDDGDMEITDPDDIDALLNSINGDSAESASDNGSEQEAGLAADQLEENVDLTDAAGIEQLLGEEDNSGEASEHHAQIEAFTEEYVAPFLNADFSDMIASDNSDDTQLEGNQPEETAAPTEVASTDNTASQEMSDDFDIDSLIADVQADIDTSEPDDTLDIGDDLLSGFEQSDEQLTSDDVLEDSGVNESTLEVSAESIDQLAEAMPQDADDLSGDELLADMATDFDESTLSELLNDEKEAGATVELTPDFTDSNVLADLLAEGEPDGETEREAVTEANEIEDIQELDSLDFDELLANIEEESTGSDDDHDFDLSDELDIGDELVIEASTAPTNELDIELPAGQLDKALSSSDSSSASDSSGESEQDFVSVDSLLSDSLQPSTSEPYQKTNIDVGLNEFPEFTQDANNIDVDDDDNGIAAKLDLAKVYLEIGDSENAEIILTDVVEKGDAQQQFEAQQLLENLK</sequence>
<feature type="compositionally biased region" description="Low complexity" evidence="2">
    <location>
        <begin position="441"/>
        <end position="460"/>
    </location>
</feature>
<dbReference type="NCBIfam" id="TIGR03504">
    <property type="entry name" value="FimV_Cterm"/>
    <property type="match status" value="1"/>
</dbReference>
<feature type="compositionally biased region" description="Low complexity" evidence="2">
    <location>
        <begin position="1114"/>
        <end position="1143"/>
    </location>
</feature>
<feature type="compositionally biased region" description="Acidic residues" evidence="2">
    <location>
        <begin position="734"/>
        <end position="748"/>
    </location>
</feature>
<feature type="compositionally biased region" description="Polar residues" evidence="2">
    <location>
        <begin position="784"/>
        <end position="800"/>
    </location>
</feature>
<feature type="compositionally biased region" description="Polar residues" evidence="2">
    <location>
        <begin position="1144"/>
        <end position="1155"/>
    </location>
</feature>
<name>A0A3E0TT37_9GAMM</name>
<evidence type="ECO:0000256" key="2">
    <source>
        <dbReference type="SAM" id="MobiDB-lite"/>
    </source>
</evidence>
<keyword evidence="1" id="KW-0175">Coiled coil</keyword>
<dbReference type="InterPro" id="IPR020011">
    <property type="entry name" value="FimV_C"/>
</dbReference>
<comment type="caution">
    <text evidence="5">The sequence shown here is derived from an EMBL/GenBank/DDBJ whole genome shotgun (WGS) entry which is preliminary data.</text>
</comment>
<feature type="compositionally biased region" description="Acidic residues" evidence="2">
    <location>
        <begin position="586"/>
        <end position="600"/>
    </location>
</feature>
<keyword evidence="4" id="KW-0732">Signal</keyword>
<feature type="compositionally biased region" description="Low complexity" evidence="2">
    <location>
        <begin position="413"/>
        <end position="425"/>
    </location>
</feature>
<feature type="compositionally biased region" description="Polar residues" evidence="2">
    <location>
        <begin position="886"/>
        <end position="896"/>
    </location>
</feature>
<feature type="compositionally biased region" description="Acidic residues" evidence="2">
    <location>
        <begin position="695"/>
        <end position="709"/>
    </location>
</feature>
<feature type="compositionally biased region" description="Acidic residues" evidence="2">
    <location>
        <begin position="461"/>
        <end position="487"/>
    </location>
</feature>
<feature type="compositionally biased region" description="Acidic residues" evidence="2">
    <location>
        <begin position="765"/>
        <end position="780"/>
    </location>
</feature>
<feature type="region of interest" description="Disordered" evidence="2">
    <location>
        <begin position="1027"/>
        <end position="1053"/>
    </location>
</feature>
<accession>A0A3E0TT37</accession>
<gene>
    <name evidence="5" type="ORF">DXX93_14435</name>
</gene>
<dbReference type="NCBIfam" id="TIGR03505">
    <property type="entry name" value="FimV_core"/>
    <property type="match status" value="1"/>
</dbReference>
<feature type="signal peptide" evidence="4">
    <location>
        <begin position="1"/>
        <end position="27"/>
    </location>
</feature>
<feature type="region of interest" description="Disordered" evidence="2">
    <location>
        <begin position="1091"/>
        <end position="1159"/>
    </location>
</feature>